<dbReference type="Proteomes" id="UP000672039">
    <property type="component" value="Chromosome"/>
</dbReference>
<dbReference type="RefSeq" id="WP_210221762.1">
    <property type="nucleotide sequence ID" value="NZ_CP072801.1"/>
</dbReference>
<keyword evidence="4" id="KW-1185">Reference proteome</keyword>
<proteinExistence type="predicted"/>
<feature type="domain" description="Rhodanese" evidence="2">
    <location>
        <begin position="137"/>
        <end position="228"/>
    </location>
</feature>
<dbReference type="Pfam" id="PF00581">
    <property type="entry name" value="Rhodanese"/>
    <property type="match status" value="3"/>
</dbReference>
<protein>
    <recommendedName>
        <fullName evidence="2">Rhodanese domain-containing protein</fullName>
    </recommendedName>
</protein>
<evidence type="ECO:0000256" key="1">
    <source>
        <dbReference type="ARBA" id="ARBA00022737"/>
    </source>
</evidence>
<feature type="domain" description="Rhodanese" evidence="2">
    <location>
        <begin position="14"/>
        <end position="104"/>
    </location>
</feature>
<evidence type="ECO:0000259" key="2">
    <source>
        <dbReference type="PROSITE" id="PS50206"/>
    </source>
</evidence>
<dbReference type="InterPro" id="IPR001763">
    <property type="entry name" value="Rhodanese-like_dom"/>
</dbReference>
<feature type="domain" description="Rhodanese" evidence="2">
    <location>
        <begin position="273"/>
        <end position="350"/>
    </location>
</feature>
<evidence type="ECO:0000313" key="4">
    <source>
        <dbReference type="Proteomes" id="UP000672039"/>
    </source>
</evidence>
<keyword evidence="1" id="KW-0677">Repeat</keyword>
<dbReference type="CDD" id="cd01534">
    <property type="entry name" value="4RHOD_Repeat_3"/>
    <property type="match status" value="1"/>
</dbReference>
<dbReference type="InterPro" id="IPR036873">
    <property type="entry name" value="Rhodanese-like_dom_sf"/>
</dbReference>
<dbReference type="Gene3D" id="3.40.250.10">
    <property type="entry name" value="Rhodanese-like domain"/>
    <property type="match status" value="3"/>
</dbReference>
<dbReference type="PANTHER" id="PTHR43855">
    <property type="entry name" value="THIOSULFATE SULFURTRANSFERASE"/>
    <property type="match status" value="1"/>
</dbReference>
<dbReference type="PROSITE" id="PS50206">
    <property type="entry name" value="RHODANESE_3"/>
    <property type="match status" value="3"/>
</dbReference>
<dbReference type="SUPFAM" id="SSF52821">
    <property type="entry name" value="Rhodanese/Cell cycle control phosphatase"/>
    <property type="match status" value="3"/>
</dbReference>
<reference evidence="3 4" key="1">
    <citation type="submission" date="2021-04" db="EMBL/GenBank/DDBJ databases">
        <title>Genomics, taxonomy and metabolism of representatives of sulfur bacteria of the genus Thiothrix: Thiothrix fructosivorans QT, Thiothrix unzii A1T and three new species, Thiothrix subterranea sp. nov., Thiothrix litoralis sp. nov. and 'Candidatus Thiothrix anitrata' sp. nov.</title>
        <authorList>
            <person name="Ravin N.V."/>
            <person name="Smolyakov D."/>
            <person name="Rudenko T.S."/>
            <person name="Mardanov A.V."/>
            <person name="Beletsky A.V."/>
            <person name="Markov N.D."/>
            <person name="Fomenkov A.I."/>
            <person name="Roberts R.J."/>
            <person name="Karnachuk O.V."/>
            <person name="Novikov A."/>
            <person name="Grabovich M.Y."/>
        </authorList>
    </citation>
    <scope>NUCLEOTIDE SEQUENCE [LARGE SCALE GENOMIC DNA]</scope>
    <source>
        <strain evidence="3 4">AS</strain>
    </source>
</reference>
<organism evidence="3 4">
    <name type="scientific">Thiothrix litoralis</name>
    <dbReference type="NCBI Taxonomy" id="2891210"/>
    <lineage>
        <taxon>Bacteria</taxon>
        <taxon>Pseudomonadati</taxon>
        <taxon>Pseudomonadota</taxon>
        <taxon>Gammaproteobacteria</taxon>
        <taxon>Thiotrichales</taxon>
        <taxon>Thiotrichaceae</taxon>
        <taxon>Thiothrix</taxon>
    </lineage>
</organism>
<evidence type="ECO:0000313" key="3">
    <source>
        <dbReference type="EMBL" id="QTR45346.1"/>
    </source>
</evidence>
<dbReference type="SMART" id="SM00450">
    <property type="entry name" value="RHOD"/>
    <property type="match status" value="3"/>
</dbReference>
<gene>
    <name evidence="3" type="ORF">J9253_15230</name>
</gene>
<name>A0ABX7WQH1_9GAMM</name>
<sequence length="413" mass="45546">MLRDYAEVRAKLLNREEIAFLDVREEAPHAEGHPLFAANFPLVRLELDAATKLPRRDVPIVTFDNGEGLAEQAAERLLALGYSDVAVFAGGLDGWKAAGGEVFIDVNVPSKAFGELMEAACHTPSFSAQEVKAMLDAKADMVIVDVRRFDEYQTMSIPTGISVPGAEVVLRVADLVRKPTTQIIVNCAGRTRSLIGTQSLINAGFPNPIAALRNGTIGWLLAQQQLDFGQTRRFSATSAPSAGVARQRARAVADRAGVKRASKQDWATWMQQDSRTTYCFDVRNVAEYATGHLPGCYPIPGGQLVQETEMYAPVRGARLLLVDDDGTRANMSASWLAQMAWDVYVIDGLTARDFSETGYEKPKDSPPMRRYQRPYEGTDAPPLAMQAYLDWEFGLIEQLRRDGTHHFQPLKAK</sequence>
<dbReference type="PANTHER" id="PTHR43855:SF1">
    <property type="entry name" value="THIOSULFATE SULFURTRANSFERASE"/>
    <property type="match status" value="1"/>
</dbReference>
<accession>A0ABX7WQH1</accession>
<dbReference type="InterPro" id="IPR051126">
    <property type="entry name" value="Thiosulfate_sulfurtransferase"/>
</dbReference>
<dbReference type="EMBL" id="CP072801">
    <property type="protein sequence ID" value="QTR45346.1"/>
    <property type="molecule type" value="Genomic_DNA"/>
</dbReference>